<keyword evidence="1" id="KW-0479">Metal-binding</keyword>
<gene>
    <name evidence="4" type="ORF">Bca52824_080931</name>
</gene>
<organism evidence="4 5">
    <name type="scientific">Brassica carinata</name>
    <name type="common">Ethiopian mustard</name>
    <name type="synonym">Abyssinian cabbage</name>
    <dbReference type="NCBI Taxonomy" id="52824"/>
    <lineage>
        <taxon>Eukaryota</taxon>
        <taxon>Viridiplantae</taxon>
        <taxon>Streptophyta</taxon>
        <taxon>Embryophyta</taxon>
        <taxon>Tracheophyta</taxon>
        <taxon>Spermatophyta</taxon>
        <taxon>Magnoliopsida</taxon>
        <taxon>eudicotyledons</taxon>
        <taxon>Gunneridae</taxon>
        <taxon>Pentapetalae</taxon>
        <taxon>rosids</taxon>
        <taxon>malvids</taxon>
        <taxon>Brassicales</taxon>
        <taxon>Brassicaceae</taxon>
        <taxon>Brassiceae</taxon>
        <taxon>Brassica</taxon>
    </lineage>
</organism>
<dbReference type="Proteomes" id="UP000886595">
    <property type="component" value="Unassembled WGS sequence"/>
</dbReference>
<dbReference type="OrthoDB" id="288590at2759"/>
<dbReference type="GO" id="GO:0046872">
    <property type="term" value="F:metal ion binding"/>
    <property type="evidence" value="ECO:0007669"/>
    <property type="project" value="UniProtKB-KW"/>
</dbReference>
<keyword evidence="2" id="KW-0408">Iron</keyword>
<keyword evidence="5" id="KW-1185">Reference proteome</keyword>
<dbReference type="InterPro" id="IPR005123">
    <property type="entry name" value="Oxoglu/Fe-dep_dioxygenase_dom"/>
</dbReference>
<dbReference type="EMBL" id="JAAMPC010000016">
    <property type="protein sequence ID" value="KAG2250795.1"/>
    <property type="molecule type" value="Genomic_DNA"/>
</dbReference>
<evidence type="ECO:0000313" key="5">
    <source>
        <dbReference type="Proteomes" id="UP000886595"/>
    </source>
</evidence>
<dbReference type="Pfam" id="PF03171">
    <property type="entry name" value="2OG-FeII_Oxy"/>
    <property type="match status" value="2"/>
</dbReference>
<evidence type="ECO:0000259" key="3">
    <source>
        <dbReference type="PROSITE" id="PS51471"/>
    </source>
</evidence>
<evidence type="ECO:0000256" key="1">
    <source>
        <dbReference type="ARBA" id="ARBA00022723"/>
    </source>
</evidence>
<evidence type="ECO:0000256" key="2">
    <source>
        <dbReference type="ARBA" id="ARBA00023004"/>
    </source>
</evidence>
<evidence type="ECO:0000313" key="4">
    <source>
        <dbReference type="EMBL" id="KAG2250795.1"/>
    </source>
</evidence>
<dbReference type="Pfam" id="PF14226">
    <property type="entry name" value="DIOX_N"/>
    <property type="match status" value="1"/>
</dbReference>
<protein>
    <recommendedName>
        <fullName evidence="3">Fe2OG dioxygenase domain-containing protein</fullName>
    </recommendedName>
</protein>
<dbReference type="PANTHER" id="PTHR47990">
    <property type="entry name" value="2-OXOGLUTARATE (2OG) AND FE(II)-DEPENDENT OXYGENASE SUPERFAMILY PROTEIN-RELATED"/>
    <property type="match status" value="1"/>
</dbReference>
<comment type="caution">
    <text evidence="4">The sequence shown here is derived from an EMBL/GenBank/DDBJ whole genome shotgun (WGS) entry which is preliminary data.</text>
</comment>
<reference evidence="4 5" key="1">
    <citation type="submission" date="2020-02" db="EMBL/GenBank/DDBJ databases">
        <authorList>
            <person name="Ma Q."/>
            <person name="Huang Y."/>
            <person name="Song X."/>
            <person name="Pei D."/>
        </authorList>
    </citation>
    <scope>NUCLEOTIDE SEQUENCE [LARGE SCALE GENOMIC DNA]</scope>
    <source>
        <strain evidence="4">Sxm20200214</strain>
        <tissue evidence="4">Leaf</tissue>
    </source>
</reference>
<feature type="domain" description="Fe2OG dioxygenase" evidence="3">
    <location>
        <begin position="361"/>
        <end position="466"/>
    </location>
</feature>
<dbReference type="Gene3D" id="2.60.120.330">
    <property type="entry name" value="B-lactam Antibiotic, Isopenicillin N Synthase, Chain"/>
    <property type="match status" value="2"/>
</dbReference>
<dbReference type="PROSITE" id="PS51471">
    <property type="entry name" value="FE2OG_OXY"/>
    <property type="match status" value="1"/>
</dbReference>
<name>A0A8X7PGF4_BRACI</name>
<dbReference type="SUPFAM" id="SSF51197">
    <property type="entry name" value="Clavaminate synthase-like"/>
    <property type="match status" value="2"/>
</dbReference>
<accession>A0A8X7PGF4</accession>
<sequence>MGSSMKSSSKVPVLDLTSRQDLNPNTSTWRSISREACEALEEYGCFVALYDGVTQELDDSIFAAAEELFDLPTDTKRKNVNEKPYHGYVGQMPVIPLHEGLGIDYVTNKEEAQRFTHLMWPRGNHQFCETAHGFSNSVAELDRLVVRMIFENYGVEKHYDSHEGSKTYLLKFLKYLAPPESISMPAFPQHTDKTFLSILHQNGVNGLEVKSKDGGWISLHLPPKSYVVMAGDISMLPVIDFTSPNLKPGTVEWDSAVFDVSEEAFQLPVEIKKRVVSKRKYRGYVGQIPSLPLFEVMGVDFAENEDKVNEFTHKLWPQGNGSFSEAVMSFAKKVSELDFMTRRMIMECFGVNENYIEKHLNSTKCLVRMMKYQGVEEKEEELGMEAHTDRNMLTILCQNDVKDGLEVRTSDDKQWIKANPSQDSSFIVLGGATLHVLLNGRVLTGVHRVMRMGTNTRFSAGLFSVPKIEDLIYAPEELVDAEHPRLYKPFDFEAYFQFTTEGPERRDVAALGGYCGL</sequence>
<dbReference type="InterPro" id="IPR044861">
    <property type="entry name" value="IPNS-like_FE2OG_OXY"/>
</dbReference>
<proteinExistence type="predicted"/>
<dbReference type="InterPro" id="IPR026992">
    <property type="entry name" value="DIOX_N"/>
</dbReference>
<dbReference type="AlphaFoldDB" id="A0A8X7PGF4"/>
<dbReference type="InterPro" id="IPR027443">
    <property type="entry name" value="IPNS-like_sf"/>
</dbReference>
<dbReference type="InterPro" id="IPR050231">
    <property type="entry name" value="Iron_ascorbate_oxido_reductase"/>
</dbReference>